<dbReference type="SUPFAM" id="SSF46689">
    <property type="entry name" value="Homeodomain-like"/>
    <property type="match status" value="1"/>
</dbReference>
<dbReference type="Gene3D" id="1.10.357.10">
    <property type="entry name" value="Tetracycline Repressor, domain 2"/>
    <property type="match status" value="1"/>
</dbReference>
<accession>A0A285EAR5</accession>
<dbReference type="PRINTS" id="PR00455">
    <property type="entry name" value="HTHTETR"/>
</dbReference>
<dbReference type="InterPro" id="IPR001647">
    <property type="entry name" value="HTH_TetR"/>
</dbReference>
<sequence length="212" mass="22620">MTAGGRPYRSALRDEQSRATRRRIVDAGAALFVASGYVPTTIDAIAERAGVSRRTVFTSVGAKAAVLKLAFDWTLAGDEEPVAIADRPEVRRMMRGEDPAELLGAWMAMNAAINQRLATLHHVLVVAADADPEAAALLAMTDDQRAEGARDVVGRLADLGGLPPGLGSEQAAAIADVLIDPTLYRRLVGTWGWTFETYVGHLQRMAAVSLLA</sequence>
<feature type="domain" description="HTH tetR-type" evidence="5">
    <location>
        <begin position="18"/>
        <end position="78"/>
    </location>
</feature>
<evidence type="ECO:0000256" key="3">
    <source>
        <dbReference type="ARBA" id="ARBA00023163"/>
    </source>
</evidence>
<reference evidence="6 7" key="1">
    <citation type="submission" date="2017-09" db="EMBL/GenBank/DDBJ databases">
        <authorList>
            <person name="Ehlers B."/>
            <person name="Leendertz F.H."/>
        </authorList>
    </citation>
    <scope>NUCLEOTIDE SEQUENCE [LARGE SCALE GENOMIC DNA]</scope>
    <source>
        <strain evidence="6 7">DSM 46844</strain>
    </source>
</reference>
<dbReference type="PANTHER" id="PTHR30055">
    <property type="entry name" value="HTH-TYPE TRANSCRIPTIONAL REGULATOR RUTR"/>
    <property type="match status" value="1"/>
</dbReference>
<evidence type="ECO:0000256" key="2">
    <source>
        <dbReference type="ARBA" id="ARBA00023125"/>
    </source>
</evidence>
<dbReference type="PROSITE" id="PS50977">
    <property type="entry name" value="HTH_TETR_2"/>
    <property type="match status" value="1"/>
</dbReference>
<protein>
    <submittedName>
        <fullName evidence="6">Transcriptional regulator, TetR family</fullName>
    </submittedName>
</protein>
<evidence type="ECO:0000259" key="5">
    <source>
        <dbReference type="PROSITE" id="PS50977"/>
    </source>
</evidence>
<feature type="DNA-binding region" description="H-T-H motif" evidence="4">
    <location>
        <begin position="41"/>
        <end position="60"/>
    </location>
</feature>
<keyword evidence="7" id="KW-1185">Reference proteome</keyword>
<dbReference type="AlphaFoldDB" id="A0A285EAR5"/>
<evidence type="ECO:0000313" key="7">
    <source>
        <dbReference type="Proteomes" id="UP000219514"/>
    </source>
</evidence>
<name>A0A285EAR5_9ACTN</name>
<dbReference type="Proteomes" id="UP000219514">
    <property type="component" value="Unassembled WGS sequence"/>
</dbReference>
<gene>
    <name evidence="6" type="ORF">SAMN06893097_103239</name>
</gene>
<dbReference type="GO" id="GO:0000976">
    <property type="term" value="F:transcription cis-regulatory region binding"/>
    <property type="evidence" value="ECO:0007669"/>
    <property type="project" value="TreeGrafter"/>
</dbReference>
<dbReference type="Pfam" id="PF00440">
    <property type="entry name" value="TetR_N"/>
    <property type="match status" value="1"/>
</dbReference>
<dbReference type="RefSeq" id="WP_097206094.1">
    <property type="nucleotide sequence ID" value="NZ_JACHXB010000004.1"/>
</dbReference>
<dbReference type="InterPro" id="IPR009057">
    <property type="entry name" value="Homeodomain-like_sf"/>
</dbReference>
<evidence type="ECO:0000256" key="1">
    <source>
        <dbReference type="ARBA" id="ARBA00023015"/>
    </source>
</evidence>
<dbReference type="EMBL" id="OBDO01000003">
    <property type="protein sequence ID" value="SNX96070.1"/>
    <property type="molecule type" value="Genomic_DNA"/>
</dbReference>
<evidence type="ECO:0000256" key="4">
    <source>
        <dbReference type="PROSITE-ProRule" id="PRU00335"/>
    </source>
</evidence>
<keyword evidence="1" id="KW-0805">Transcription regulation</keyword>
<dbReference type="GO" id="GO:0003700">
    <property type="term" value="F:DNA-binding transcription factor activity"/>
    <property type="evidence" value="ECO:0007669"/>
    <property type="project" value="TreeGrafter"/>
</dbReference>
<keyword evidence="3" id="KW-0804">Transcription</keyword>
<proteinExistence type="predicted"/>
<dbReference type="PANTHER" id="PTHR30055:SF234">
    <property type="entry name" value="HTH-TYPE TRANSCRIPTIONAL REGULATOR BETI"/>
    <property type="match status" value="1"/>
</dbReference>
<evidence type="ECO:0000313" key="6">
    <source>
        <dbReference type="EMBL" id="SNX96070.1"/>
    </source>
</evidence>
<dbReference type="InterPro" id="IPR050109">
    <property type="entry name" value="HTH-type_TetR-like_transc_reg"/>
</dbReference>
<dbReference type="OrthoDB" id="4823039at2"/>
<organism evidence="6 7">
    <name type="scientific">Geodermatophilus sabuli</name>
    <dbReference type="NCBI Taxonomy" id="1564158"/>
    <lineage>
        <taxon>Bacteria</taxon>
        <taxon>Bacillati</taxon>
        <taxon>Actinomycetota</taxon>
        <taxon>Actinomycetes</taxon>
        <taxon>Geodermatophilales</taxon>
        <taxon>Geodermatophilaceae</taxon>
        <taxon>Geodermatophilus</taxon>
    </lineage>
</organism>
<keyword evidence="2 4" id="KW-0238">DNA-binding</keyword>